<sequence>MLTKLQNDKGLTMIEVLVGVVLFSIIGTAVYFVLFNGVNTENKLRTETLIRDEADIVMSRLVNEIYALEAAKIEDISTGDSSVLQYKKGTEVKTFGFKNNSAYINNTPITTSDFNFHGSSIAIEKNSILITLSVASNKNENASPLVLESQFGLVEGVK</sequence>
<dbReference type="Proteomes" id="UP000215059">
    <property type="component" value="Unassembled WGS sequence"/>
</dbReference>
<evidence type="ECO:0008006" key="6">
    <source>
        <dbReference type="Google" id="ProtNLM"/>
    </source>
</evidence>
<comment type="subcellular location">
    <subcellularLocation>
        <location evidence="1">Cell surface</location>
    </subcellularLocation>
</comment>
<dbReference type="GO" id="GO:0030420">
    <property type="term" value="P:establishment of competence for transformation"/>
    <property type="evidence" value="ECO:0007669"/>
    <property type="project" value="UniProtKB-KW"/>
</dbReference>
<comment type="caution">
    <text evidence="4">The sequence shown here is derived from an EMBL/GenBank/DDBJ whole genome shotgun (WGS) entry which is preliminary data.</text>
</comment>
<dbReference type="RefSeq" id="WP_094251698.1">
    <property type="nucleotide sequence ID" value="NZ_JBHLXL010000001.1"/>
</dbReference>
<keyword evidence="5" id="KW-1185">Reference proteome</keyword>
<dbReference type="OrthoDB" id="2969353at2"/>
<evidence type="ECO:0000256" key="3">
    <source>
        <dbReference type="SAM" id="Phobius"/>
    </source>
</evidence>
<dbReference type="InterPro" id="IPR012902">
    <property type="entry name" value="N_methyl_site"/>
</dbReference>
<feature type="transmembrane region" description="Helical" evidence="3">
    <location>
        <begin position="12"/>
        <end position="35"/>
    </location>
</feature>
<keyword evidence="3" id="KW-0472">Membrane</keyword>
<dbReference type="EMBL" id="NOII01000001">
    <property type="protein sequence ID" value="OYD59736.1"/>
    <property type="molecule type" value="Genomic_DNA"/>
</dbReference>
<keyword evidence="2" id="KW-0178">Competence</keyword>
<organism evidence="4 5">
    <name type="scientific">Fictibacillus aquaticus</name>
    <dbReference type="NCBI Taxonomy" id="2021314"/>
    <lineage>
        <taxon>Bacteria</taxon>
        <taxon>Bacillati</taxon>
        <taxon>Bacillota</taxon>
        <taxon>Bacilli</taxon>
        <taxon>Bacillales</taxon>
        <taxon>Fictibacillaceae</taxon>
        <taxon>Fictibacillus</taxon>
    </lineage>
</organism>
<proteinExistence type="predicted"/>
<evidence type="ECO:0000256" key="1">
    <source>
        <dbReference type="ARBA" id="ARBA00004241"/>
    </source>
</evidence>
<evidence type="ECO:0000313" key="5">
    <source>
        <dbReference type="Proteomes" id="UP000215059"/>
    </source>
</evidence>
<dbReference type="GO" id="GO:0009986">
    <property type="term" value="C:cell surface"/>
    <property type="evidence" value="ECO:0007669"/>
    <property type="project" value="UniProtKB-SubCell"/>
</dbReference>
<evidence type="ECO:0000313" key="4">
    <source>
        <dbReference type="EMBL" id="OYD59736.1"/>
    </source>
</evidence>
<gene>
    <name evidence="4" type="ORF">CGZ90_07605</name>
</gene>
<keyword evidence="3" id="KW-0812">Transmembrane</keyword>
<name>A0A235FED3_9BACL</name>
<keyword evidence="3" id="KW-1133">Transmembrane helix</keyword>
<dbReference type="NCBIfam" id="TIGR02532">
    <property type="entry name" value="IV_pilin_GFxxxE"/>
    <property type="match status" value="1"/>
</dbReference>
<dbReference type="Pfam" id="PF07963">
    <property type="entry name" value="N_methyl"/>
    <property type="match status" value="1"/>
</dbReference>
<accession>A0A235FED3</accession>
<reference evidence="4 5" key="1">
    <citation type="submission" date="2017-07" db="EMBL/GenBank/DDBJ databases">
        <title>Fictibacillus sp. nov. GDSW-R2A3 Genome sequencing and assembly.</title>
        <authorList>
            <person name="Mayilraj S."/>
        </authorList>
    </citation>
    <scope>NUCLEOTIDE SEQUENCE [LARGE SCALE GENOMIC DNA]</scope>
    <source>
        <strain evidence="4 5">GDSW-R2A3</strain>
    </source>
</reference>
<protein>
    <recommendedName>
        <fullName evidence="6">Prepilin-type cleavage/methylation domain-containing protein</fullName>
    </recommendedName>
</protein>
<dbReference type="AlphaFoldDB" id="A0A235FED3"/>
<evidence type="ECO:0000256" key="2">
    <source>
        <dbReference type="ARBA" id="ARBA00023287"/>
    </source>
</evidence>